<organism evidence="1 2">
    <name type="scientific">Perkinsus olseni</name>
    <name type="common">Perkinsus atlanticus</name>
    <dbReference type="NCBI Taxonomy" id="32597"/>
    <lineage>
        <taxon>Eukaryota</taxon>
        <taxon>Sar</taxon>
        <taxon>Alveolata</taxon>
        <taxon>Perkinsozoa</taxon>
        <taxon>Perkinsea</taxon>
        <taxon>Perkinsida</taxon>
        <taxon>Perkinsidae</taxon>
        <taxon>Perkinsus</taxon>
    </lineage>
</organism>
<dbReference type="AlphaFoldDB" id="A0A7J6TQL0"/>
<keyword evidence="2" id="KW-1185">Reference proteome</keyword>
<name>A0A7J6TQL0_PEROL</name>
<accession>A0A7J6TQL0</accession>
<protein>
    <submittedName>
        <fullName evidence="1">Uncharacterized protein</fullName>
    </submittedName>
</protein>
<feature type="non-terminal residue" evidence="1">
    <location>
        <position position="102"/>
    </location>
</feature>
<gene>
    <name evidence="1" type="ORF">FOZ63_024887</name>
</gene>
<sequence length="102" mass="11251">HQRLRLPNSTARAHSLWAISDCGRGIGLGWYCYAVHRWETVCYYIPSGNAQTGLPVLGGVSRYQLSQVDTLEAQFKRARTLARLSGGRLPNQSENMGICVSG</sequence>
<proteinExistence type="predicted"/>
<evidence type="ECO:0000313" key="2">
    <source>
        <dbReference type="Proteomes" id="UP000553632"/>
    </source>
</evidence>
<dbReference type="EMBL" id="JABANO010009170">
    <property type="protein sequence ID" value="KAF4747325.1"/>
    <property type="molecule type" value="Genomic_DNA"/>
</dbReference>
<reference evidence="1 2" key="1">
    <citation type="submission" date="2020-04" db="EMBL/GenBank/DDBJ databases">
        <title>Perkinsus olseni comparative genomics.</title>
        <authorList>
            <person name="Bogema D.R."/>
        </authorList>
    </citation>
    <scope>NUCLEOTIDE SEQUENCE [LARGE SCALE GENOMIC DNA]</scope>
    <source>
        <strain evidence="1 2">ATCC PRA-207</strain>
    </source>
</reference>
<feature type="non-terminal residue" evidence="1">
    <location>
        <position position="1"/>
    </location>
</feature>
<comment type="caution">
    <text evidence="1">The sequence shown here is derived from an EMBL/GenBank/DDBJ whole genome shotgun (WGS) entry which is preliminary data.</text>
</comment>
<dbReference type="Proteomes" id="UP000553632">
    <property type="component" value="Unassembled WGS sequence"/>
</dbReference>
<evidence type="ECO:0000313" key="1">
    <source>
        <dbReference type="EMBL" id="KAF4747325.1"/>
    </source>
</evidence>